<dbReference type="RefSeq" id="WP_061855204.1">
    <property type="nucleotide sequence ID" value="NZ_LUGM01000002.1"/>
</dbReference>
<gene>
    <name evidence="1" type="ORF">A0131_09780</name>
</gene>
<dbReference type="AlphaFoldDB" id="A0A151A6Q1"/>
<organism evidence="1 2">
    <name type="scientific">Staphylococcus kloosii</name>
    <dbReference type="NCBI Taxonomy" id="29384"/>
    <lineage>
        <taxon>Bacteria</taxon>
        <taxon>Bacillati</taxon>
        <taxon>Bacillota</taxon>
        <taxon>Bacilli</taxon>
        <taxon>Bacillales</taxon>
        <taxon>Staphylococcaceae</taxon>
        <taxon>Staphylococcus</taxon>
    </lineage>
</organism>
<proteinExistence type="predicted"/>
<evidence type="ECO:0000313" key="2">
    <source>
        <dbReference type="Proteomes" id="UP000075418"/>
    </source>
</evidence>
<comment type="caution">
    <text evidence="1">The sequence shown here is derived from an EMBL/GenBank/DDBJ whole genome shotgun (WGS) entry which is preliminary data.</text>
</comment>
<dbReference type="Proteomes" id="UP000075418">
    <property type="component" value="Unassembled WGS sequence"/>
</dbReference>
<protein>
    <submittedName>
        <fullName evidence="1">Uncharacterized protein</fullName>
    </submittedName>
</protein>
<evidence type="ECO:0000313" key="1">
    <source>
        <dbReference type="EMBL" id="KYH15058.1"/>
    </source>
</evidence>
<dbReference type="EMBL" id="LUGM01000002">
    <property type="protein sequence ID" value="KYH15058.1"/>
    <property type="molecule type" value="Genomic_DNA"/>
</dbReference>
<accession>A0A151A6Q1</accession>
<name>A0A151A6Q1_9STAP</name>
<sequence>MGLDIIKHYLNNEEYKGVFLHLYGDSKRDSITVNEIDEALSNEDALVITGPFEQVVNLNFVSLIQPFGE</sequence>
<reference evidence="1 2" key="1">
    <citation type="submission" date="2016-02" db="EMBL/GenBank/DDBJ databases">
        <title>Draft genome sequence of hydrocarbon degrading Staphylococcus saprophyticus Strain CNV2, isolated from crude-oil contaminated soil from Noonmati Oil Refinery, Guwahati, Assam, India.</title>
        <authorList>
            <person name="Mukherjee A."/>
            <person name="Chettri B."/>
            <person name="Langpoklakpam J."/>
            <person name="Singh A.K."/>
            <person name="Chattopadhyay D.J."/>
        </authorList>
    </citation>
    <scope>NUCLEOTIDE SEQUENCE [LARGE SCALE GENOMIC DNA]</scope>
    <source>
        <strain evidence="1 2">CNV2</strain>
    </source>
</reference>